<dbReference type="EMBL" id="KQ965831">
    <property type="protein sequence ID" value="KXS10271.1"/>
    <property type="molecule type" value="Genomic_DNA"/>
</dbReference>
<keyword evidence="2" id="KW-1185">Reference proteome</keyword>
<protein>
    <submittedName>
        <fullName evidence="1">Uncharacterized protein</fullName>
    </submittedName>
</protein>
<evidence type="ECO:0000313" key="2">
    <source>
        <dbReference type="Proteomes" id="UP000070544"/>
    </source>
</evidence>
<dbReference type="AlphaFoldDB" id="A0A139A0I5"/>
<name>A0A139A0I5_GONPJ</name>
<sequence>MTNNNSTSTLIAPTIAFHADTIKDLDTLKRLEQWRNLGAGQLMLTDMKRKQESPSFDEALFWDSMLDWVAVLDQPLTEPSNKWFLRLLHTDNPDLPQLSLDMLSLDARREL</sequence>
<dbReference type="OrthoDB" id="10057873at2759"/>
<accession>A0A139A0I5</accession>
<dbReference type="Proteomes" id="UP000070544">
    <property type="component" value="Unassembled WGS sequence"/>
</dbReference>
<gene>
    <name evidence="1" type="ORF">M427DRAFT_37545</name>
</gene>
<proteinExistence type="predicted"/>
<evidence type="ECO:0000313" key="1">
    <source>
        <dbReference type="EMBL" id="KXS10271.1"/>
    </source>
</evidence>
<reference evidence="1 2" key="1">
    <citation type="journal article" date="2015" name="Genome Biol. Evol.">
        <title>Phylogenomic analyses indicate that early fungi evolved digesting cell walls of algal ancestors of land plants.</title>
        <authorList>
            <person name="Chang Y."/>
            <person name="Wang S."/>
            <person name="Sekimoto S."/>
            <person name="Aerts A.L."/>
            <person name="Choi C."/>
            <person name="Clum A."/>
            <person name="LaButti K.M."/>
            <person name="Lindquist E.A."/>
            <person name="Yee Ngan C."/>
            <person name="Ohm R.A."/>
            <person name="Salamov A.A."/>
            <person name="Grigoriev I.V."/>
            <person name="Spatafora J.W."/>
            <person name="Berbee M.L."/>
        </authorList>
    </citation>
    <scope>NUCLEOTIDE SEQUENCE [LARGE SCALE GENOMIC DNA]</scope>
    <source>
        <strain evidence="1 2">JEL478</strain>
    </source>
</reference>
<organism evidence="1 2">
    <name type="scientific">Gonapodya prolifera (strain JEL478)</name>
    <name type="common">Monoblepharis prolifera</name>
    <dbReference type="NCBI Taxonomy" id="1344416"/>
    <lineage>
        <taxon>Eukaryota</taxon>
        <taxon>Fungi</taxon>
        <taxon>Fungi incertae sedis</taxon>
        <taxon>Chytridiomycota</taxon>
        <taxon>Chytridiomycota incertae sedis</taxon>
        <taxon>Monoblepharidomycetes</taxon>
        <taxon>Monoblepharidales</taxon>
        <taxon>Gonapodyaceae</taxon>
        <taxon>Gonapodya</taxon>
    </lineage>
</organism>